<name>A0ABV0ZRA0_9TELE</name>
<proteinExistence type="predicted"/>
<dbReference type="InterPro" id="IPR035441">
    <property type="entry name" value="TFIIS/LEDGF_dom_sf"/>
</dbReference>
<protein>
    <recommendedName>
        <fullName evidence="2">Lens epithelium-derived growth factor integrase-binding domain-containing protein</fullName>
    </recommendedName>
</protein>
<feature type="region of interest" description="Disordered" evidence="1">
    <location>
        <begin position="65"/>
        <end position="102"/>
    </location>
</feature>
<evidence type="ECO:0000259" key="2">
    <source>
        <dbReference type="Pfam" id="PF11467"/>
    </source>
</evidence>
<organism evidence="3 4">
    <name type="scientific">Ameca splendens</name>
    <dbReference type="NCBI Taxonomy" id="208324"/>
    <lineage>
        <taxon>Eukaryota</taxon>
        <taxon>Metazoa</taxon>
        <taxon>Chordata</taxon>
        <taxon>Craniata</taxon>
        <taxon>Vertebrata</taxon>
        <taxon>Euteleostomi</taxon>
        <taxon>Actinopterygii</taxon>
        <taxon>Neopterygii</taxon>
        <taxon>Teleostei</taxon>
        <taxon>Neoteleostei</taxon>
        <taxon>Acanthomorphata</taxon>
        <taxon>Ovalentaria</taxon>
        <taxon>Atherinomorphae</taxon>
        <taxon>Cyprinodontiformes</taxon>
        <taxon>Goodeidae</taxon>
        <taxon>Ameca</taxon>
    </lineage>
</organism>
<feature type="compositionally biased region" description="Basic and acidic residues" evidence="1">
    <location>
        <begin position="65"/>
        <end position="83"/>
    </location>
</feature>
<feature type="domain" description="Lens epithelium-derived growth factor integrase-binding" evidence="2">
    <location>
        <begin position="2"/>
        <end position="46"/>
    </location>
</feature>
<accession>A0ABV0ZRA0</accession>
<evidence type="ECO:0000256" key="1">
    <source>
        <dbReference type="SAM" id="MobiDB-lite"/>
    </source>
</evidence>
<gene>
    <name evidence="3" type="ORF">AMECASPLE_031946</name>
</gene>
<sequence>MRFYRANQAIMDKASMLYNRFKNAFLVGEGEEGVSAAFLRSLLQEKEREETQRVELWKEKFQKKKKEEEKEASRCRGEVEKMETQAPLDSSQDPKLAGQNPL</sequence>
<dbReference type="InterPro" id="IPR021567">
    <property type="entry name" value="LEDGF_IBD"/>
</dbReference>
<dbReference type="Pfam" id="PF11467">
    <property type="entry name" value="LEDGF"/>
    <property type="match status" value="1"/>
</dbReference>
<evidence type="ECO:0000313" key="3">
    <source>
        <dbReference type="EMBL" id="MEQ2308798.1"/>
    </source>
</evidence>
<dbReference type="InterPro" id="IPR036218">
    <property type="entry name" value="HIVI-bd_sf"/>
</dbReference>
<evidence type="ECO:0000313" key="4">
    <source>
        <dbReference type="Proteomes" id="UP001469553"/>
    </source>
</evidence>
<dbReference type="EMBL" id="JAHRIP010069889">
    <property type="protein sequence ID" value="MEQ2308798.1"/>
    <property type="molecule type" value="Genomic_DNA"/>
</dbReference>
<comment type="caution">
    <text evidence="3">The sequence shown here is derived from an EMBL/GenBank/DDBJ whole genome shotgun (WGS) entry which is preliminary data.</text>
</comment>
<reference evidence="3 4" key="1">
    <citation type="submission" date="2021-06" db="EMBL/GenBank/DDBJ databases">
        <authorList>
            <person name="Palmer J.M."/>
        </authorList>
    </citation>
    <scope>NUCLEOTIDE SEQUENCE [LARGE SCALE GENOMIC DNA]</scope>
    <source>
        <strain evidence="3 4">AS_MEX2019</strain>
        <tissue evidence="3">Muscle</tissue>
    </source>
</reference>
<dbReference type="SUPFAM" id="SSF140576">
    <property type="entry name" value="HIV integrase-binding domain"/>
    <property type="match status" value="1"/>
</dbReference>
<dbReference type="Gene3D" id="1.20.930.10">
    <property type="entry name" value="Conserved domain common to transcription factors TFIIS, elongin A, CRSP70"/>
    <property type="match status" value="1"/>
</dbReference>
<dbReference type="Proteomes" id="UP001469553">
    <property type="component" value="Unassembled WGS sequence"/>
</dbReference>
<keyword evidence="4" id="KW-1185">Reference proteome</keyword>